<feature type="compositionally biased region" description="Basic and acidic residues" evidence="1">
    <location>
        <begin position="12"/>
        <end position="22"/>
    </location>
</feature>
<evidence type="ECO:0000313" key="3">
    <source>
        <dbReference type="Proteomes" id="UP000051952"/>
    </source>
</evidence>
<keyword evidence="3" id="KW-1185">Reference proteome</keyword>
<feature type="region of interest" description="Disordered" evidence="1">
    <location>
        <begin position="278"/>
        <end position="304"/>
    </location>
</feature>
<feature type="compositionally biased region" description="Low complexity" evidence="1">
    <location>
        <begin position="494"/>
        <end position="516"/>
    </location>
</feature>
<feature type="compositionally biased region" description="Polar residues" evidence="1">
    <location>
        <begin position="34"/>
        <end position="45"/>
    </location>
</feature>
<proteinExistence type="predicted"/>
<dbReference type="Proteomes" id="UP000051952">
    <property type="component" value="Unassembled WGS sequence"/>
</dbReference>
<feature type="compositionally biased region" description="Polar residues" evidence="1">
    <location>
        <begin position="117"/>
        <end position="126"/>
    </location>
</feature>
<dbReference type="AlphaFoldDB" id="A0A0S4JUL9"/>
<organism evidence="2 3">
    <name type="scientific">Bodo saltans</name>
    <name type="common">Flagellated protozoan</name>
    <dbReference type="NCBI Taxonomy" id="75058"/>
    <lineage>
        <taxon>Eukaryota</taxon>
        <taxon>Discoba</taxon>
        <taxon>Euglenozoa</taxon>
        <taxon>Kinetoplastea</taxon>
        <taxon>Metakinetoplastina</taxon>
        <taxon>Eubodonida</taxon>
        <taxon>Bodonidae</taxon>
        <taxon>Bodo</taxon>
    </lineage>
</organism>
<feature type="region of interest" description="Disordered" evidence="1">
    <location>
        <begin position="165"/>
        <end position="193"/>
    </location>
</feature>
<name>A0A0S4JUL9_BODSA</name>
<evidence type="ECO:0000256" key="1">
    <source>
        <dbReference type="SAM" id="MobiDB-lite"/>
    </source>
</evidence>
<gene>
    <name evidence="2" type="ORF">BSAL_45555</name>
</gene>
<feature type="region of interest" description="Disordered" evidence="1">
    <location>
        <begin position="105"/>
        <end position="129"/>
    </location>
</feature>
<dbReference type="EMBL" id="CYKH01002206">
    <property type="protein sequence ID" value="CUG93912.1"/>
    <property type="molecule type" value="Genomic_DNA"/>
</dbReference>
<feature type="region of interest" description="Disordered" evidence="1">
    <location>
        <begin position="1"/>
        <end position="56"/>
    </location>
</feature>
<accession>A0A0S4JUL9</accession>
<feature type="region of interest" description="Disordered" evidence="1">
    <location>
        <begin position="494"/>
        <end position="529"/>
    </location>
</feature>
<sequence length="650" mass="70477">MTSASLQRHHSTRDDQGHRGAVADDTAPLPDTLYPTTTASVNGTAPSPPRVATNNTQLSKLEEIRAKYGERLAVQKHQDASVRNGDLQRQNLSQSRDAVQAMLLSRRGGPDDPHVVRQQQHQQNYHGSAREQIEAMLSNPKRLQSSTSLELSFHRCVEAAAEAAEAAPFHEGEAARSPKSNAAGRTTRKQAETQVASLVQTLRQRRDASETAALAAMQDLSNLLEASHQEEAHALSVSFLRKSMAATHDDGVVGDYSQHNWSPITHNANHITTDINNDSRNRSSYGAPLPEEGSTAVRGIQSPPTTTDALRASNLFGSKGSTPLTIIASVPHLLQHGLFFSSLDLVTHTSGSSASSSGLPTATPRSFCVAASVEELMTYTARQLALRILFAVWRDIMVPMGSQLAAYEDNYSLSQVSTAAVRATLYRWGATTTAAAAVTDGLGSVTKKKDFLTPHRSGNVMFEDSQGFDRVAELFDSGMLQVVVSRESMNASSNAAALSTTSTTTTQQQSTSSQAQHTPPLPPSFNEDGIETQQTSFVSTDASLLTENENVSVRRDGNGGGVILRHEAPLAGTSLFRRWSTSVRETFRREENLLRYKVRSGPNELSATSLQEEADSAGIVVVPRLLFYVFEMRPGTLDGIHFLKQFSELL</sequence>
<reference evidence="3" key="1">
    <citation type="submission" date="2015-09" db="EMBL/GenBank/DDBJ databases">
        <authorList>
            <consortium name="Pathogen Informatics"/>
        </authorList>
    </citation>
    <scope>NUCLEOTIDE SEQUENCE [LARGE SCALE GENOMIC DNA]</scope>
    <source>
        <strain evidence="3">Lake Konstanz</strain>
    </source>
</reference>
<protein>
    <submittedName>
        <fullName evidence="2">Uncharacterized protein</fullName>
    </submittedName>
</protein>
<dbReference type="VEuPathDB" id="TriTrypDB:BSAL_45555"/>
<evidence type="ECO:0000313" key="2">
    <source>
        <dbReference type="EMBL" id="CUG93912.1"/>
    </source>
</evidence>